<feature type="transmembrane region" description="Helical" evidence="1">
    <location>
        <begin position="63"/>
        <end position="81"/>
    </location>
</feature>
<reference evidence="2 3" key="1">
    <citation type="submission" date="2023-06" db="EMBL/GenBank/DDBJ databases">
        <title>Five Gram-positive bacteria isolated from mangrove sediments in Shenzhen, Guangdong, China.</title>
        <authorList>
            <person name="Yu S."/>
            <person name="Zheng W."/>
            <person name="Huang Y."/>
        </authorList>
    </citation>
    <scope>NUCLEOTIDE SEQUENCE [LARGE SCALE GENOMIC DNA]</scope>
    <source>
        <strain evidence="2 3">SaN35-3</strain>
    </source>
</reference>
<keyword evidence="1" id="KW-0812">Transmembrane</keyword>
<dbReference type="EMBL" id="CP129013">
    <property type="protein sequence ID" value="WLR41785.1"/>
    <property type="molecule type" value="Genomic_DNA"/>
</dbReference>
<sequence>MDKFKELFTFLFSFLFLIVFLYTKDYFPVLNKVILYSFIVITVSIILRRVFIESKKSEPNKEMIIVNLLFISFTTGILLLLNH</sequence>
<dbReference type="Proteomes" id="UP001197974">
    <property type="component" value="Chromosome"/>
</dbReference>
<evidence type="ECO:0000313" key="3">
    <source>
        <dbReference type="Proteomes" id="UP001197974"/>
    </source>
</evidence>
<evidence type="ECO:0000256" key="1">
    <source>
        <dbReference type="SAM" id="Phobius"/>
    </source>
</evidence>
<feature type="transmembrane region" description="Helical" evidence="1">
    <location>
        <begin position="33"/>
        <end position="51"/>
    </location>
</feature>
<keyword evidence="1" id="KW-0472">Membrane</keyword>
<name>A0ABY9JQV7_9BACI</name>
<proteinExistence type="predicted"/>
<keyword evidence="3" id="KW-1185">Reference proteome</keyword>
<evidence type="ECO:0000313" key="2">
    <source>
        <dbReference type="EMBL" id="WLR41785.1"/>
    </source>
</evidence>
<accession>A0ABY9JQV7</accession>
<protein>
    <submittedName>
        <fullName evidence="2">Uncharacterized protein</fullName>
    </submittedName>
</protein>
<dbReference type="RefSeq" id="WP_226541277.1">
    <property type="nucleotide sequence ID" value="NZ_CP129013.1"/>
</dbReference>
<organism evidence="2 3">
    <name type="scientific">Bacillus carboniphilus</name>
    <dbReference type="NCBI Taxonomy" id="86663"/>
    <lineage>
        <taxon>Bacteria</taxon>
        <taxon>Bacillati</taxon>
        <taxon>Bacillota</taxon>
        <taxon>Bacilli</taxon>
        <taxon>Bacillales</taxon>
        <taxon>Bacillaceae</taxon>
        <taxon>Bacillus</taxon>
    </lineage>
</organism>
<keyword evidence="1" id="KW-1133">Transmembrane helix</keyword>
<gene>
    <name evidence="2" type="ORF">LC087_13125</name>
</gene>